<evidence type="ECO:0000313" key="2">
    <source>
        <dbReference type="Proteomes" id="UP000027982"/>
    </source>
</evidence>
<dbReference type="PROSITE" id="PS51257">
    <property type="entry name" value="PROKAR_LIPOPROTEIN"/>
    <property type="match status" value="1"/>
</dbReference>
<gene>
    <name evidence="1" type="ORF">OP10G_2566</name>
</gene>
<name>A0A068NWF4_FIMGI</name>
<reference evidence="1 2" key="1">
    <citation type="journal article" date="2014" name="PLoS ONE">
        <title>The first complete genome sequence of the class fimbriimonadia in the phylum armatimonadetes.</title>
        <authorList>
            <person name="Hu Z.Y."/>
            <person name="Wang Y.Z."/>
            <person name="Im W.T."/>
            <person name="Wang S.Y."/>
            <person name="Zhao G.P."/>
            <person name="Zheng H.J."/>
            <person name="Quan Z.X."/>
        </authorList>
    </citation>
    <scope>NUCLEOTIDE SEQUENCE [LARGE SCALE GENOMIC DNA]</scope>
    <source>
        <strain evidence="1">Gsoil 348</strain>
    </source>
</reference>
<dbReference type="Proteomes" id="UP000027982">
    <property type="component" value="Chromosome"/>
</dbReference>
<protein>
    <submittedName>
        <fullName evidence="1">Uncharacterized protein</fullName>
    </submittedName>
</protein>
<accession>A0A068NWF4</accession>
<evidence type="ECO:0000313" key="1">
    <source>
        <dbReference type="EMBL" id="AIE85934.1"/>
    </source>
</evidence>
<sequence length="868" mass="96893">MNRLGSPSVLSPMTGFALLRWLLLLTFAAGCQQSSENPRRQAPERAALYQWYDTFGRPELALKPFGEIRYYEPGNKNRTYQRSEFGFLLSRQGTSFSVWGLGGTSIHYPDSNRPEGWEEATFDERDFKSWLLGQKQLLSHPPQGFDGPQIYGLGFAWSGDAFVLARLADLRGLTDLANWFYAEAKNHLEWEPEGARGLSFENQVKFHFAESQIDRVKRKFADLSAPRSEILTDLEQFLARFPDSTYRQEAEGYARDLRPMVAEDAVRKPLTDVQLAQLAPATKAKELVWQLRNQTGHQQMEPGYVDVFAASFIEEETPAQKLVKLGFNAMPALIAGLDDRTLTRTVEGGMHNIRPKVLRIRDAAMQIIPKIANRRFDDGPGNWNASESALLNFKIQVKKWWSSFQTEGEEAVLVRSVSSGGSYSYEQAHRLVEAYPKSAFAAIKAGFAKSDRYGAPSLLRDLALLDTPESRAFLRYELLHGGSSEVRLAAAEGVQKFDSHAATEAMLGEWKKSAKMSESRELARFLATSYSPQVINSIAPNFQRISPELRMEFIESLNPILTSEDPEYKKHDKKELNEFETLCEALLVRELTDFDVVYGTSGLWGDFSFANPAIRELAAYTLHGYWPQKYAFRQSGSKHRQDALYVENINGWRKENGLPPLPLPARPSIVEASPSLLLPLFRRLPGNKAAEAKVIAIGLPALSPLVRHQKSLPILEAAKLEPLVVLMSNIVRTVHISGDPQAAKLWANKVRALTGKTLTAGRYGALLNEFIGFKPIQRRGVRFTVNRDDDSKGIEISVDFGFVDRSSSGSGVGYQESVQVGGNNIGGISGSSSGGSAIGYQLMRHFSQAFSAPYNVPFSISMAIERRL</sequence>
<dbReference type="AlphaFoldDB" id="A0A068NWF4"/>
<dbReference type="EMBL" id="CP007139">
    <property type="protein sequence ID" value="AIE85934.1"/>
    <property type="molecule type" value="Genomic_DNA"/>
</dbReference>
<dbReference type="STRING" id="661478.OP10G_2566"/>
<dbReference type="eggNOG" id="ENOG5032GBT">
    <property type="taxonomic scope" value="Bacteria"/>
</dbReference>
<dbReference type="KEGG" id="fgi:OP10G_2566"/>
<organism evidence="1 2">
    <name type="scientific">Fimbriimonas ginsengisoli Gsoil 348</name>
    <dbReference type="NCBI Taxonomy" id="661478"/>
    <lineage>
        <taxon>Bacteria</taxon>
        <taxon>Bacillati</taxon>
        <taxon>Armatimonadota</taxon>
        <taxon>Fimbriimonadia</taxon>
        <taxon>Fimbriimonadales</taxon>
        <taxon>Fimbriimonadaceae</taxon>
        <taxon>Fimbriimonas</taxon>
    </lineage>
</organism>
<proteinExistence type="predicted"/>
<keyword evidence="2" id="KW-1185">Reference proteome</keyword>
<dbReference type="HOGENOM" id="CLU_332825_0_0_0"/>